<dbReference type="InterPro" id="IPR007650">
    <property type="entry name" value="Zf-FLZ_dom"/>
</dbReference>
<dbReference type="GO" id="GO:0005737">
    <property type="term" value="C:cytoplasm"/>
    <property type="evidence" value="ECO:0007669"/>
    <property type="project" value="UniProtKB-SubCell"/>
</dbReference>
<evidence type="ECO:0000256" key="4">
    <source>
        <dbReference type="ARBA" id="ARBA00022723"/>
    </source>
</evidence>
<dbReference type="PROSITE" id="PS51795">
    <property type="entry name" value="ZF_FLZ"/>
    <property type="match status" value="1"/>
</dbReference>
<evidence type="ECO:0000313" key="10">
    <source>
        <dbReference type="Proteomes" id="UP001604277"/>
    </source>
</evidence>
<reference evidence="10" key="1">
    <citation type="submission" date="2024-07" db="EMBL/GenBank/DDBJ databases">
        <title>Two chromosome-level genome assemblies of Korean endemic species Abeliophyllum distichum and Forsythia ovata (Oleaceae).</title>
        <authorList>
            <person name="Jang H."/>
        </authorList>
    </citation>
    <scope>NUCLEOTIDE SEQUENCE [LARGE SCALE GENOMIC DNA]</scope>
</reference>
<evidence type="ECO:0000259" key="8">
    <source>
        <dbReference type="PROSITE" id="PS51795"/>
    </source>
</evidence>
<dbReference type="EMBL" id="JBFOLJ010000009">
    <property type="protein sequence ID" value="KAL2507755.1"/>
    <property type="molecule type" value="Genomic_DNA"/>
</dbReference>
<name>A0ABD1T585_9LAMI</name>
<dbReference type="AlphaFoldDB" id="A0ABD1T585"/>
<proteinExistence type="inferred from homology"/>
<keyword evidence="4" id="KW-0479">Metal-binding</keyword>
<evidence type="ECO:0000256" key="3">
    <source>
        <dbReference type="ARBA" id="ARBA00022490"/>
    </source>
</evidence>
<accession>A0ABD1T585</accession>
<comment type="subcellular location">
    <subcellularLocation>
        <location evidence="1">Cytoplasm</location>
    </subcellularLocation>
</comment>
<protein>
    <recommendedName>
        <fullName evidence="8">FLZ-type domain-containing protein</fullName>
    </recommendedName>
</protein>
<keyword evidence="5" id="KW-0862">Zinc</keyword>
<comment type="similarity">
    <text evidence="2">Belongs to the FLZ family.</text>
</comment>
<keyword evidence="10" id="KW-1185">Reference proteome</keyword>
<feature type="zinc finger region" description="FLZ-type" evidence="6">
    <location>
        <begin position="80"/>
        <end position="124"/>
    </location>
</feature>
<keyword evidence="5" id="KW-0863">Zinc-finger</keyword>
<dbReference type="Proteomes" id="UP001604277">
    <property type="component" value="Unassembled WGS sequence"/>
</dbReference>
<evidence type="ECO:0000256" key="1">
    <source>
        <dbReference type="ARBA" id="ARBA00004496"/>
    </source>
</evidence>
<keyword evidence="3" id="KW-0963">Cytoplasm</keyword>
<evidence type="ECO:0000256" key="5">
    <source>
        <dbReference type="ARBA" id="ARBA00022771"/>
    </source>
</evidence>
<feature type="region of interest" description="Disordered" evidence="7">
    <location>
        <begin position="28"/>
        <end position="55"/>
    </location>
</feature>
<dbReference type="GO" id="GO:0008270">
    <property type="term" value="F:zinc ion binding"/>
    <property type="evidence" value="ECO:0007669"/>
    <property type="project" value="UniProtKB-KW"/>
</dbReference>
<sequence>MSVKRELIGSSSSQVTPPVATSSVTASASVSASASSINPAKVKEPSEANALEPESPRILALASPVSGESVGRNDQQKIGGFLEQCYYCKKTIAKDTEVYMYSDFCAFCSVECRDLQIEQDQLAEKDATKHKQKVG</sequence>
<evidence type="ECO:0000256" key="7">
    <source>
        <dbReference type="SAM" id="MobiDB-lite"/>
    </source>
</evidence>
<dbReference type="PANTHER" id="PTHR33059:SF4">
    <property type="entry name" value="FCS-LIKE ZINC FINGER 5"/>
    <property type="match status" value="1"/>
</dbReference>
<evidence type="ECO:0000256" key="2">
    <source>
        <dbReference type="ARBA" id="ARBA00009374"/>
    </source>
</evidence>
<organism evidence="9 10">
    <name type="scientific">Forsythia ovata</name>
    <dbReference type="NCBI Taxonomy" id="205694"/>
    <lineage>
        <taxon>Eukaryota</taxon>
        <taxon>Viridiplantae</taxon>
        <taxon>Streptophyta</taxon>
        <taxon>Embryophyta</taxon>
        <taxon>Tracheophyta</taxon>
        <taxon>Spermatophyta</taxon>
        <taxon>Magnoliopsida</taxon>
        <taxon>eudicotyledons</taxon>
        <taxon>Gunneridae</taxon>
        <taxon>Pentapetalae</taxon>
        <taxon>asterids</taxon>
        <taxon>lamiids</taxon>
        <taxon>Lamiales</taxon>
        <taxon>Oleaceae</taxon>
        <taxon>Forsythieae</taxon>
        <taxon>Forsythia</taxon>
    </lineage>
</organism>
<comment type="caution">
    <text evidence="9">The sequence shown here is derived from an EMBL/GenBank/DDBJ whole genome shotgun (WGS) entry which is preliminary data.</text>
</comment>
<dbReference type="PANTHER" id="PTHR33059">
    <property type="entry name" value="FCS-LIKE ZINC FINGER 5"/>
    <property type="match status" value="1"/>
</dbReference>
<dbReference type="Pfam" id="PF04570">
    <property type="entry name" value="zf-FLZ"/>
    <property type="match status" value="1"/>
</dbReference>
<feature type="domain" description="FLZ-type" evidence="8">
    <location>
        <begin position="80"/>
        <end position="124"/>
    </location>
</feature>
<evidence type="ECO:0000313" key="9">
    <source>
        <dbReference type="EMBL" id="KAL2507755.1"/>
    </source>
</evidence>
<gene>
    <name evidence="9" type="ORF">Fot_31402</name>
</gene>
<evidence type="ECO:0000256" key="6">
    <source>
        <dbReference type="PROSITE-ProRule" id="PRU01131"/>
    </source>
</evidence>